<evidence type="ECO:0000256" key="1">
    <source>
        <dbReference type="ARBA" id="ARBA00006315"/>
    </source>
</evidence>
<comment type="similarity">
    <text evidence="1">Belongs to the MEMO1 family.</text>
</comment>
<dbReference type="CDD" id="cd07361">
    <property type="entry name" value="MEMO_like"/>
    <property type="match status" value="1"/>
</dbReference>
<name>A0A2M6ZEC4_9BACT</name>
<dbReference type="Pfam" id="PF01875">
    <property type="entry name" value="Memo"/>
    <property type="match status" value="1"/>
</dbReference>
<organism evidence="2 3">
    <name type="scientific">Candidatus Desantisbacteria bacterium CG07_land_8_20_14_0_80_39_15</name>
    <dbReference type="NCBI Taxonomy" id="1974549"/>
    <lineage>
        <taxon>Bacteria</taxon>
        <taxon>Candidatus Desantisiibacteriota</taxon>
    </lineage>
</organism>
<evidence type="ECO:0000313" key="3">
    <source>
        <dbReference type="Proteomes" id="UP000229227"/>
    </source>
</evidence>
<evidence type="ECO:0000313" key="2">
    <source>
        <dbReference type="EMBL" id="PIU50737.1"/>
    </source>
</evidence>
<dbReference type="InterPro" id="IPR002737">
    <property type="entry name" value="MEMO1_fam"/>
</dbReference>
<accession>A0A2M6ZEC4</accession>
<dbReference type="NCBIfam" id="TIGR04336">
    <property type="entry name" value="AmmeMemoSam_B"/>
    <property type="match status" value="1"/>
</dbReference>
<dbReference type="Gene3D" id="3.40.830.10">
    <property type="entry name" value="LigB-like"/>
    <property type="match status" value="1"/>
</dbReference>
<dbReference type="Proteomes" id="UP000229227">
    <property type="component" value="Unassembled WGS sequence"/>
</dbReference>
<dbReference type="PANTHER" id="PTHR11060:SF0">
    <property type="entry name" value="PROTEIN MEMO1"/>
    <property type="match status" value="1"/>
</dbReference>
<reference evidence="3" key="1">
    <citation type="submission" date="2017-09" db="EMBL/GenBank/DDBJ databases">
        <title>Depth-based differentiation of microbial function through sediment-hosted aquifers and enrichment of novel symbionts in the deep terrestrial subsurface.</title>
        <authorList>
            <person name="Probst A.J."/>
            <person name="Ladd B."/>
            <person name="Jarett J.K."/>
            <person name="Geller-Mcgrath D.E."/>
            <person name="Sieber C.M.K."/>
            <person name="Emerson J.B."/>
            <person name="Anantharaman K."/>
            <person name="Thomas B.C."/>
            <person name="Malmstrom R."/>
            <person name="Stieglmeier M."/>
            <person name="Klingl A."/>
            <person name="Woyke T."/>
            <person name="Ryan C.M."/>
            <person name="Banfield J.F."/>
        </authorList>
    </citation>
    <scope>NUCLEOTIDE SEQUENCE [LARGE SCALE GENOMIC DNA]</scope>
</reference>
<dbReference type="AlphaFoldDB" id="A0A2M6ZEC4"/>
<gene>
    <name evidence="2" type="primary">amrB</name>
    <name evidence="2" type="ORF">COS91_08110</name>
</gene>
<comment type="caution">
    <text evidence="2">The sequence shown here is derived from an EMBL/GenBank/DDBJ whole genome shotgun (WGS) entry which is preliminary data.</text>
</comment>
<dbReference type="PANTHER" id="PTHR11060">
    <property type="entry name" value="PROTEIN MEMO1"/>
    <property type="match status" value="1"/>
</dbReference>
<dbReference type="HAMAP" id="MF_00055">
    <property type="entry name" value="MEMO1"/>
    <property type="match status" value="1"/>
</dbReference>
<feature type="non-terminal residue" evidence="2">
    <location>
        <position position="1"/>
    </location>
</feature>
<sequence length="240" mass="26049">TGERKILGLVSPHAGYVYSGTVASHGFYQLARDGIPENVIILGPNHQGMGNTIAISTLDSWQTPLGNIDINRELAEKIKAGYSFISFDEKAHMYEHSLEVQVPFLQYLYSDKFKIVPICMMDQSLEKAVGIGKAIAKAITGENVVIIASTDFTHYEPKEMADRKDKLALDYILKIDPEGLIGMVDEFEISMCGPGPVATLLTVAKELGANEANLLKHANSGDVSGDYGAVVGYASVVIKR</sequence>
<protein>
    <submittedName>
        <fullName evidence="2">AmmeMemoRadiSam system protein B</fullName>
    </submittedName>
</protein>
<dbReference type="SUPFAM" id="SSF53213">
    <property type="entry name" value="LigB-like"/>
    <property type="match status" value="1"/>
</dbReference>
<dbReference type="EMBL" id="PEWN01000136">
    <property type="protein sequence ID" value="PIU50737.1"/>
    <property type="molecule type" value="Genomic_DNA"/>
</dbReference>
<proteinExistence type="inferred from homology"/>